<evidence type="ECO:0000256" key="6">
    <source>
        <dbReference type="ARBA" id="ARBA00023053"/>
    </source>
</evidence>
<reference evidence="13 14" key="1">
    <citation type="submission" date="2024-11" db="EMBL/GenBank/DDBJ databases">
        <title>Adaptive evolution of stress response genes in parasites aligns with host niche diversity.</title>
        <authorList>
            <person name="Hahn C."/>
            <person name="Resl P."/>
        </authorList>
    </citation>
    <scope>NUCLEOTIDE SEQUENCE [LARGE SCALE GENOMIC DNA]</scope>
    <source>
        <strain evidence="13">EGGRZ-B1_66</strain>
        <tissue evidence="13">Body</tissue>
    </source>
</reference>
<keyword evidence="6" id="KW-0915">Sodium</keyword>
<evidence type="ECO:0000256" key="11">
    <source>
        <dbReference type="RuleBase" id="RU000679"/>
    </source>
</evidence>
<sequence length="173" mass="19915">MKGSKKKDFLWLFFEVSSLRGVQRIRNANSRFQRSIWIMFVVLMTCLLIIITIILVNSYLRYDTAWHDKKDEENSGPFPAATICAQNPFALKAADLWNNGTVLSPLGLRHRRNKFFLDLWNNFSSNLSKPWNQVPLLDSTNFYFANLNLSEATSIGHQQDILVACILVNQDDS</sequence>
<dbReference type="GO" id="GO:0016020">
    <property type="term" value="C:membrane"/>
    <property type="evidence" value="ECO:0007669"/>
    <property type="project" value="UniProtKB-SubCell"/>
</dbReference>
<gene>
    <name evidence="13" type="ORF">Ciccas_013856</name>
</gene>
<keyword evidence="8 12" id="KW-0472">Membrane</keyword>
<dbReference type="EMBL" id="JBJKFK010006885">
    <property type="protein sequence ID" value="KAL3307626.1"/>
    <property type="molecule type" value="Genomic_DNA"/>
</dbReference>
<evidence type="ECO:0000313" key="13">
    <source>
        <dbReference type="EMBL" id="KAL3307626.1"/>
    </source>
</evidence>
<keyword evidence="4 11" id="KW-0812">Transmembrane</keyword>
<comment type="subcellular location">
    <subcellularLocation>
        <location evidence="1">Membrane</location>
        <topology evidence="1">Multi-pass membrane protein</topology>
    </subcellularLocation>
</comment>
<evidence type="ECO:0000256" key="5">
    <source>
        <dbReference type="ARBA" id="ARBA00022989"/>
    </source>
</evidence>
<keyword evidence="9 11" id="KW-0739">Sodium transport</keyword>
<keyword evidence="2 11" id="KW-0813">Transport</keyword>
<keyword evidence="3 11" id="KW-0894">Sodium channel</keyword>
<evidence type="ECO:0000256" key="3">
    <source>
        <dbReference type="ARBA" id="ARBA00022461"/>
    </source>
</evidence>
<dbReference type="AlphaFoldDB" id="A0ABD2PPH2"/>
<keyword evidence="5 12" id="KW-1133">Transmembrane helix</keyword>
<keyword evidence="10 11" id="KW-0407">Ion channel</keyword>
<organism evidence="13 14">
    <name type="scientific">Cichlidogyrus casuarinus</name>
    <dbReference type="NCBI Taxonomy" id="1844966"/>
    <lineage>
        <taxon>Eukaryota</taxon>
        <taxon>Metazoa</taxon>
        <taxon>Spiralia</taxon>
        <taxon>Lophotrochozoa</taxon>
        <taxon>Platyhelminthes</taxon>
        <taxon>Monogenea</taxon>
        <taxon>Monopisthocotylea</taxon>
        <taxon>Dactylogyridea</taxon>
        <taxon>Ancyrocephalidae</taxon>
        <taxon>Cichlidogyrus</taxon>
    </lineage>
</organism>
<proteinExistence type="inferred from homology"/>
<keyword evidence="14" id="KW-1185">Reference proteome</keyword>
<dbReference type="Proteomes" id="UP001626550">
    <property type="component" value="Unassembled WGS sequence"/>
</dbReference>
<feature type="transmembrane region" description="Helical" evidence="12">
    <location>
        <begin position="34"/>
        <end position="60"/>
    </location>
</feature>
<evidence type="ECO:0000256" key="7">
    <source>
        <dbReference type="ARBA" id="ARBA00023065"/>
    </source>
</evidence>
<evidence type="ECO:0000256" key="10">
    <source>
        <dbReference type="ARBA" id="ARBA00023303"/>
    </source>
</evidence>
<evidence type="ECO:0000313" key="14">
    <source>
        <dbReference type="Proteomes" id="UP001626550"/>
    </source>
</evidence>
<evidence type="ECO:0000256" key="4">
    <source>
        <dbReference type="ARBA" id="ARBA00022692"/>
    </source>
</evidence>
<feature type="non-terminal residue" evidence="13">
    <location>
        <position position="173"/>
    </location>
</feature>
<dbReference type="InterPro" id="IPR001873">
    <property type="entry name" value="ENaC"/>
</dbReference>
<dbReference type="GO" id="GO:0005272">
    <property type="term" value="F:sodium channel activity"/>
    <property type="evidence" value="ECO:0007669"/>
    <property type="project" value="UniProtKB-KW"/>
</dbReference>
<dbReference type="Pfam" id="PF00858">
    <property type="entry name" value="ASC"/>
    <property type="match status" value="1"/>
</dbReference>
<comment type="caution">
    <text evidence="13">The sequence shown here is derived from an EMBL/GenBank/DDBJ whole genome shotgun (WGS) entry which is preliminary data.</text>
</comment>
<name>A0ABD2PPH2_9PLAT</name>
<evidence type="ECO:0000256" key="1">
    <source>
        <dbReference type="ARBA" id="ARBA00004141"/>
    </source>
</evidence>
<keyword evidence="7 11" id="KW-0406">Ion transport</keyword>
<evidence type="ECO:0000256" key="12">
    <source>
        <dbReference type="SAM" id="Phobius"/>
    </source>
</evidence>
<comment type="similarity">
    <text evidence="11">Belongs to the amiloride-sensitive sodium channel (TC 1.A.6) family.</text>
</comment>
<protein>
    <submittedName>
        <fullName evidence="13">Uncharacterized protein</fullName>
    </submittedName>
</protein>
<evidence type="ECO:0000256" key="8">
    <source>
        <dbReference type="ARBA" id="ARBA00023136"/>
    </source>
</evidence>
<accession>A0ABD2PPH2</accession>
<evidence type="ECO:0000256" key="9">
    <source>
        <dbReference type="ARBA" id="ARBA00023201"/>
    </source>
</evidence>
<evidence type="ECO:0000256" key="2">
    <source>
        <dbReference type="ARBA" id="ARBA00022448"/>
    </source>
</evidence>